<evidence type="ECO:0000256" key="3">
    <source>
        <dbReference type="PROSITE-ProRule" id="PRU10007"/>
    </source>
</evidence>
<protein>
    <submittedName>
        <fullName evidence="6">Acyl-CoA reductase-like NAD-dependent aldehyde dehydrogenase</fullName>
    </submittedName>
</protein>
<dbReference type="Gene3D" id="3.40.605.10">
    <property type="entry name" value="Aldehyde Dehydrogenase, Chain A, domain 1"/>
    <property type="match status" value="1"/>
</dbReference>
<dbReference type="Pfam" id="PF00171">
    <property type="entry name" value="Aldedh"/>
    <property type="match status" value="1"/>
</dbReference>
<proteinExistence type="inferred from homology"/>
<accession>A0A7Y9JML2</accession>
<dbReference type="GO" id="GO:0016620">
    <property type="term" value="F:oxidoreductase activity, acting on the aldehyde or oxo group of donors, NAD or NADP as acceptor"/>
    <property type="evidence" value="ECO:0007669"/>
    <property type="project" value="InterPro"/>
</dbReference>
<keyword evidence="7" id="KW-1185">Reference proteome</keyword>
<evidence type="ECO:0000256" key="2">
    <source>
        <dbReference type="ARBA" id="ARBA00023002"/>
    </source>
</evidence>
<dbReference type="EMBL" id="JACCBH010000001">
    <property type="protein sequence ID" value="NYD54907.1"/>
    <property type="molecule type" value="Genomic_DNA"/>
</dbReference>
<dbReference type="InterPro" id="IPR015590">
    <property type="entry name" value="Aldehyde_DH_dom"/>
</dbReference>
<reference evidence="6 7" key="1">
    <citation type="submission" date="2020-07" db="EMBL/GenBank/DDBJ databases">
        <title>Sequencing the genomes of 1000 actinobacteria strains.</title>
        <authorList>
            <person name="Klenk H.-P."/>
        </authorList>
    </citation>
    <scope>NUCLEOTIDE SEQUENCE [LARGE SCALE GENOMIC DNA]</scope>
    <source>
        <strain evidence="6 7">DSM 22185</strain>
    </source>
</reference>
<gene>
    <name evidence="6" type="ORF">BKA02_001962</name>
</gene>
<dbReference type="PANTHER" id="PTHR11699">
    <property type="entry name" value="ALDEHYDE DEHYDROGENASE-RELATED"/>
    <property type="match status" value="1"/>
</dbReference>
<dbReference type="Gene3D" id="3.40.309.10">
    <property type="entry name" value="Aldehyde Dehydrogenase, Chain A, domain 2"/>
    <property type="match status" value="1"/>
</dbReference>
<comment type="similarity">
    <text evidence="1 4">Belongs to the aldehyde dehydrogenase family.</text>
</comment>
<dbReference type="FunFam" id="3.40.309.10:FF:000012">
    <property type="entry name" value="Betaine aldehyde dehydrogenase"/>
    <property type="match status" value="1"/>
</dbReference>
<keyword evidence="2 4" id="KW-0560">Oxidoreductase</keyword>
<name>A0A7Y9JML2_9MICO</name>
<sequence length="487" mass="52544">MSSTQNQPAITAMTIGGTDRLAADGATIDTLNPATGKVIGRFPAATKADVDSAVDAAATAFEEWRRFSPQRRQQALNAFADIIDQHQDELMHLDVAENGTPVREMRRDAQKASRQLRYFAWLSLEAKGHTVPTDWDRVNFSLRQPWGVVGKIIPFNHPLMFAAAKIAAPLAAGNAVVLKPSEFTSLSALRLGELSRGILPDGVLNVITGYGATTGDSLVRHPDVRRLAFIGSATTGRAIQRAAAEANVKNITLELGGKNPLVVFGDADIDKAVAAAQRGMNFTWQGQSCGSTSRLLVQEEVYEEFVNRLGASLDAMKQGDPADEGTDTGAIVNEPQFAKVKMYIEIGKQEGRLIAGGTVSGDEDSGGGMFVRPTLFADIDPGARLAQEEIFGPVLAATSFRDYDDALRKANDSQYGLTASVFTSDLRTAMRFARDVEAGYVWVNEVSRHVEGTAFGGYKDSGVGREEDIDELLSYTQAKNVHIVCED</sequence>
<dbReference type="AlphaFoldDB" id="A0A7Y9JML2"/>
<evidence type="ECO:0000256" key="4">
    <source>
        <dbReference type="RuleBase" id="RU003345"/>
    </source>
</evidence>
<dbReference type="InterPro" id="IPR016161">
    <property type="entry name" value="Ald_DH/histidinol_DH"/>
</dbReference>
<evidence type="ECO:0000256" key="1">
    <source>
        <dbReference type="ARBA" id="ARBA00009986"/>
    </source>
</evidence>
<comment type="caution">
    <text evidence="6">The sequence shown here is derived from an EMBL/GenBank/DDBJ whole genome shotgun (WGS) entry which is preliminary data.</text>
</comment>
<evidence type="ECO:0000313" key="6">
    <source>
        <dbReference type="EMBL" id="NYD54907.1"/>
    </source>
</evidence>
<dbReference type="InterPro" id="IPR029510">
    <property type="entry name" value="Ald_DH_CS_GLU"/>
</dbReference>
<organism evidence="6 7">
    <name type="scientific">Microbacterium pseudoresistens</name>
    <dbReference type="NCBI Taxonomy" id="640634"/>
    <lineage>
        <taxon>Bacteria</taxon>
        <taxon>Bacillati</taxon>
        <taxon>Actinomycetota</taxon>
        <taxon>Actinomycetes</taxon>
        <taxon>Micrococcales</taxon>
        <taxon>Microbacteriaceae</taxon>
        <taxon>Microbacterium</taxon>
    </lineage>
</organism>
<evidence type="ECO:0000313" key="7">
    <source>
        <dbReference type="Proteomes" id="UP000552045"/>
    </source>
</evidence>
<feature type="active site" evidence="3">
    <location>
        <position position="254"/>
    </location>
</feature>
<evidence type="ECO:0000259" key="5">
    <source>
        <dbReference type="Pfam" id="PF00171"/>
    </source>
</evidence>
<dbReference type="PROSITE" id="PS00687">
    <property type="entry name" value="ALDEHYDE_DEHYDR_GLU"/>
    <property type="match status" value="1"/>
</dbReference>
<dbReference type="SUPFAM" id="SSF53720">
    <property type="entry name" value="ALDH-like"/>
    <property type="match status" value="1"/>
</dbReference>
<feature type="domain" description="Aldehyde dehydrogenase" evidence="5">
    <location>
        <begin position="24"/>
        <end position="481"/>
    </location>
</feature>
<dbReference type="FunFam" id="3.40.605.10:FF:000007">
    <property type="entry name" value="NAD/NADP-dependent betaine aldehyde dehydrogenase"/>
    <property type="match status" value="1"/>
</dbReference>
<dbReference type="RefSeq" id="WP_218844517.1">
    <property type="nucleotide sequence ID" value="NZ_BAABLC010000002.1"/>
</dbReference>
<dbReference type="InterPro" id="IPR016162">
    <property type="entry name" value="Ald_DH_N"/>
</dbReference>
<dbReference type="InterPro" id="IPR016163">
    <property type="entry name" value="Ald_DH_C"/>
</dbReference>
<dbReference type="Proteomes" id="UP000552045">
    <property type="component" value="Unassembled WGS sequence"/>
</dbReference>